<evidence type="ECO:0000313" key="2">
    <source>
        <dbReference type="EMBL" id="KIH47082.1"/>
    </source>
</evidence>
<reference evidence="2 3" key="1">
    <citation type="submission" date="2013-12" db="EMBL/GenBank/DDBJ databases">
        <title>Draft genome of the parsitic nematode Ancylostoma duodenale.</title>
        <authorList>
            <person name="Mitreva M."/>
        </authorList>
    </citation>
    <scope>NUCLEOTIDE SEQUENCE [LARGE SCALE GENOMIC DNA]</scope>
    <source>
        <strain evidence="2 3">Zhejiang</strain>
    </source>
</reference>
<feature type="region of interest" description="Disordered" evidence="1">
    <location>
        <begin position="1"/>
        <end position="20"/>
    </location>
</feature>
<accession>A0A0C2CB42</accession>
<proteinExistence type="predicted"/>
<evidence type="ECO:0000313" key="3">
    <source>
        <dbReference type="Proteomes" id="UP000054047"/>
    </source>
</evidence>
<dbReference type="AlphaFoldDB" id="A0A0C2CB42"/>
<gene>
    <name evidence="2" type="ORF">ANCDUO_22862</name>
</gene>
<keyword evidence="3" id="KW-1185">Reference proteome</keyword>
<dbReference type="EMBL" id="KN768118">
    <property type="protein sequence ID" value="KIH47082.1"/>
    <property type="molecule type" value="Genomic_DNA"/>
</dbReference>
<sequence>MMADNAAARHRTHQRTGLNLQQGPENISIFLCKSLASKDTVVDNNDEEYDRLVQHPRDCAKSADDSRSTKERLSYETLELIRQCEAVRATSNHHQLSSSQNGAEKR</sequence>
<organism evidence="2 3">
    <name type="scientific">Ancylostoma duodenale</name>
    <dbReference type="NCBI Taxonomy" id="51022"/>
    <lineage>
        <taxon>Eukaryota</taxon>
        <taxon>Metazoa</taxon>
        <taxon>Ecdysozoa</taxon>
        <taxon>Nematoda</taxon>
        <taxon>Chromadorea</taxon>
        <taxon>Rhabditida</taxon>
        <taxon>Rhabditina</taxon>
        <taxon>Rhabditomorpha</taxon>
        <taxon>Strongyloidea</taxon>
        <taxon>Ancylostomatidae</taxon>
        <taxon>Ancylostomatinae</taxon>
        <taxon>Ancylostoma</taxon>
    </lineage>
</organism>
<protein>
    <submittedName>
        <fullName evidence="2">Uncharacterized protein</fullName>
    </submittedName>
</protein>
<evidence type="ECO:0000256" key="1">
    <source>
        <dbReference type="SAM" id="MobiDB-lite"/>
    </source>
</evidence>
<name>A0A0C2CB42_9BILA</name>
<dbReference type="Proteomes" id="UP000054047">
    <property type="component" value="Unassembled WGS sequence"/>
</dbReference>